<accession>A0ABU9YYA3</accession>
<feature type="transmembrane region" description="Helical" evidence="1">
    <location>
        <begin position="21"/>
        <end position="39"/>
    </location>
</feature>
<protein>
    <submittedName>
        <fullName evidence="2">Uncharacterized protein</fullName>
    </submittedName>
</protein>
<keyword evidence="1" id="KW-0812">Transmembrane</keyword>
<keyword evidence="1" id="KW-0472">Membrane</keyword>
<gene>
    <name evidence="2" type="ORF">ABDB84_09835</name>
</gene>
<sequence length="45" mass="5244">MFHIHHPQTIINKQTRSLLRALIETAAPYALAALLLFMHHEQYFG</sequence>
<keyword evidence="1" id="KW-1133">Transmembrane helix</keyword>
<evidence type="ECO:0000256" key="1">
    <source>
        <dbReference type="SAM" id="Phobius"/>
    </source>
</evidence>
<keyword evidence="3" id="KW-1185">Reference proteome</keyword>
<name>A0ABU9YYA3_9RHOO</name>
<evidence type="ECO:0000313" key="3">
    <source>
        <dbReference type="Proteomes" id="UP001410394"/>
    </source>
</evidence>
<dbReference type="EMBL" id="JBDIVE010000004">
    <property type="protein sequence ID" value="MEN3068779.1"/>
    <property type="molecule type" value="Genomic_DNA"/>
</dbReference>
<evidence type="ECO:0000313" key="2">
    <source>
        <dbReference type="EMBL" id="MEN3068779.1"/>
    </source>
</evidence>
<reference evidence="2 3" key="1">
    <citation type="journal article" date="2018" name="Int. J. Syst. Evol. Microbiol.">
        <title>Uliginosibacterium sediminicola sp. nov., isolated from freshwater sediment.</title>
        <authorList>
            <person name="Hwang W.M."/>
            <person name="Kim S.M."/>
            <person name="Kang K."/>
            <person name="Ahn T.Y."/>
        </authorList>
    </citation>
    <scope>NUCLEOTIDE SEQUENCE [LARGE SCALE GENOMIC DNA]</scope>
    <source>
        <strain evidence="2 3">M1-21</strain>
    </source>
</reference>
<dbReference type="Proteomes" id="UP001410394">
    <property type="component" value="Unassembled WGS sequence"/>
</dbReference>
<comment type="caution">
    <text evidence="2">The sequence shown here is derived from an EMBL/GenBank/DDBJ whole genome shotgun (WGS) entry which is preliminary data.</text>
</comment>
<organism evidence="2 3">
    <name type="scientific">Uliginosibacterium sediminicola</name>
    <dbReference type="NCBI Taxonomy" id="2024550"/>
    <lineage>
        <taxon>Bacteria</taxon>
        <taxon>Pseudomonadati</taxon>
        <taxon>Pseudomonadota</taxon>
        <taxon>Betaproteobacteria</taxon>
        <taxon>Rhodocyclales</taxon>
        <taxon>Zoogloeaceae</taxon>
        <taxon>Uliginosibacterium</taxon>
    </lineage>
</organism>
<proteinExistence type="predicted"/>
<dbReference type="RefSeq" id="WP_345919548.1">
    <property type="nucleotide sequence ID" value="NZ_JBDIVE010000004.1"/>
</dbReference>